<proteinExistence type="predicted"/>
<feature type="compositionally biased region" description="Basic and acidic residues" evidence="1">
    <location>
        <begin position="49"/>
        <end position="62"/>
    </location>
</feature>
<sequence>MLAIWSAVQIAAALGRTSRERATAYLMKRSSKESGGNLNEMDGPYDSFEQSRDDKSTDKDLVHPQPSYYNHTEAYAFTNYPGQTGPQTDPSGIHVQRQFDMV</sequence>
<comment type="caution">
    <text evidence="2">The sequence shown here is derived from an EMBL/GenBank/DDBJ whole genome shotgun (WGS) entry which is preliminary data.</text>
</comment>
<name>A0AAD9S6M3_PHOAM</name>
<feature type="region of interest" description="Disordered" evidence="1">
    <location>
        <begin position="27"/>
        <end position="65"/>
    </location>
</feature>
<organism evidence="2 3">
    <name type="scientific">Phomopsis amygdali</name>
    <name type="common">Fusicoccum amygdali</name>
    <dbReference type="NCBI Taxonomy" id="1214568"/>
    <lineage>
        <taxon>Eukaryota</taxon>
        <taxon>Fungi</taxon>
        <taxon>Dikarya</taxon>
        <taxon>Ascomycota</taxon>
        <taxon>Pezizomycotina</taxon>
        <taxon>Sordariomycetes</taxon>
        <taxon>Sordariomycetidae</taxon>
        <taxon>Diaporthales</taxon>
        <taxon>Diaporthaceae</taxon>
        <taxon>Diaporthe</taxon>
    </lineage>
</organism>
<feature type="region of interest" description="Disordered" evidence="1">
    <location>
        <begin position="78"/>
        <end position="102"/>
    </location>
</feature>
<dbReference type="AlphaFoldDB" id="A0AAD9S6M3"/>
<dbReference type="Proteomes" id="UP001265746">
    <property type="component" value="Unassembled WGS sequence"/>
</dbReference>
<feature type="compositionally biased region" description="Polar residues" evidence="1">
    <location>
        <begin position="80"/>
        <end position="90"/>
    </location>
</feature>
<accession>A0AAD9S6M3</accession>
<evidence type="ECO:0000313" key="2">
    <source>
        <dbReference type="EMBL" id="KAK2600563.1"/>
    </source>
</evidence>
<keyword evidence="3" id="KW-1185">Reference proteome</keyword>
<evidence type="ECO:0000313" key="3">
    <source>
        <dbReference type="Proteomes" id="UP001265746"/>
    </source>
</evidence>
<reference evidence="2" key="1">
    <citation type="submission" date="2023-06" db="EMBL/GenBank/DDBJ databases">
        <authorList>
            <person name="Noh H."/>
        </authorList>
    </citation>
    <scope>NUCLEOTIDE SEQUENCE</scope>
    <source>
        <strain evidence="2">DUCC20226</strain>
    </source>
</reference>
<protein>
    <submittedName>
        <fullName evidence="2">Uncharacterized protein</fullName>
    </submittedName>
</protein>
<dbReference type="EMBL" id="JAUJFL010000006">
    <property type="protein sequence ID" value="KAK2600563.1"/>
    <property type="molecule type" value="Genomic_DNA"/>
</dbReference>
<gene>
    <name evidence="2" type="ORF">N8I77_010086</name>
</gene>
<evidence type="ECO:0000256" key="1">
    <source>
        <dbReference type="SAM" id="MobiDB-lite"/>
    </source>
</evidence>